<dbReference type="InterPro" id="IPR016181">
    <property type="entry name" value="Acyl_CoA_acyltransferase"/>
</dbReference>
<dbReference type="Gene3D" id="3.40.630.30">
    <property type="match status" value="1"/>
</dbReference>
<feature type="domain" description="N-acetyltransferase" evidence="1">
    <location>
        <begin position="42"/>
        <end position="203"/>
    </location>
</feature>
<dbReference type="SUPFAM" id="SSF55729">
    <property type="entry name" value="Acyl-CoA N-acyltransferases (Nat)"/>
    <property type="match status" value="1"/>
</dbReference>
<sequence length="225" mass="25519">MLCAWQNESVTILQSLRGMMRSESNAIDVPRFIQSHGLHVPIILRPLTFDDCDEWNDVRWRNDDWLKPWESGDPLHGASMSFNEWVRAMRRNERNGTGVVFAIEQHGRIIGQISLGAICYGAMRTGVVGYWIDERCAGRGYAPMAVALLADWAMFDPSGPQLHRMEIDLLPENARSRKVALKVGACYEGVRTSYMFVNGQWRDHESYALLPECAPNGFTARLMGE</sequence>
<organism evidence="2 3">
    <name type="scientific">Bifidobacterium catenulatum</name>
    <dbReference type="NCBI Taxonomy" id="1686"/>
    <lineage>
        <taxon>Bacteria</taxon>
        <taxon>Bacillati</taxon>
        <taxon>Actinomycetota</taxon>
        <taxon>Actinomycetes</taxon>
        <taxon>Bifidobacteriales</taxon>
        <taxon>Bifidobacteriaceae</taxon>
        <taxon>Bifidobacterium</taxon>
    </lineage>
</organism>
<dbReference type="GO" id="GO:1990189">
    <property type="term" value="F:protein N-terminal-serine acetyltransferase activity"/>
    <property type="evidence" value="ECO:0007669"/>
    <property type="project" value="TreeGrafter"/>
</dbReference>
<keyword evidence="2" id="KW-0808">Transferase</keyword>
<dbReference type="GO" id="GO:0005737">
    <property type="term" value="C:cytoplasm"/>
    <property type="evidence" value="ECO:0007669"/>
    <property type="project" value="TreeGrafter"/>
</dbReference>
<evidence type="ECO:0000259" key="1">
    <source>
        <dbReference type="PROSITE" id="PS51186"/>
    </source>
</evidence>
<evidence type="ECO:0000313" key="3">
    <source>
        <dbReference type="Proteomes" id="UP000192666"/>
    </source>
</evidence>
<dbReference type="InterPro" id="IPR051908">
    <property type="entry name" value="Ribosomal_N-acetyltransferase"/>
</dbReference>
<dbReference type="GO" id="GO:0008999">
    <property type="term" value="F:protein-N-terminal-alanine acetyltransferase activity"/>
    <property type="evidence" value="ECO:0007669"/>
    <property type="project" value="TreeGrafter"/>
</dbReference>
<dbReference type="PROSITE" id="PS51186">
    <property type="entry name" value="GNAT"/>
    <property type="match status" value="1"/>
</dbReference>
<dbReference type="PANTHER" id="PTHR43441:SF2">
    <property type="entry name" value="FAMILY ACETYLTRANSFERASE, PUTATIVE (AFU_ORTHOLOGUE AFUA_7G00850)-RELATED"/>
    <property type="match status" value="1"/>
</dbReference>
<protein>
    <submittedName>
        <fullName evidence="2">Acetyltransferase, GNAT family</fullName>
    </submittedName>
</protein>
<dbReference type="InterPro" id="IPR000182">
    <property type="entry name" value="GNAT_dom"/>
</dbReference>
<name>A0A1V8PSA9_9BIFI</name>
<dbReference type="AlphaFoldDB" id="A0A1V8PSA9"/>
<dbReference type="EMBL" id="NAQA01000002">
    <property type="protein sequence ID" value="OQM51622.1"/>
    <property type="molecule type" value="Genomic_DNA"/>
</dbReference>
<gene>
    <name evidence="2" type="ORF">B5782_0314</name>
</gene>
<dbReference type="Pfam" id="PF13302">
    <property type="entry name" value="Acetyltransf_3"/>
    <property type="match status" value="1"/>
</dbReference>
<reference evidence="2 3" key="1">
    <citation type="submission" date="2017-03" db="EMBL/GenBank/DDBJ databases">
        <title>Maternal inheritance of bifidobacteria.</title>
        <authorList>
            <person name="Lugli G.A."/>
            <person name="Duranti S."/>
            <person name="Milani C."/>
            <person name="Mancabelli L."/>
        </authorList>
    </citation>
    <scope>NUCLEOTIDE SEQUENCE [LARGE SCALE GENOMIC DNA]</scope>
    <source>
        <strain evidence="2 3">1899B</strain>
    </source>
</reference>
<evidence type="ECO:0000313" key="2">
    <source>
        <dbReference type="EMBL" id="OQM51622.1"/>
    </source>
</evidence>
<accession>A0A1V8PSA9</accession>
<comment type="caution">
    <text evidence="2">The sequence shown here is derived from an EMBL/GenBank/DDBJ whole genome shotgun (WGS) entry which is preliminary data.</text>
</comment>
<proteinExistence type="predicted"/>
<dbReference type="PANTHER" id="PTHR43441">
    <property type="entry name" value="RIBOSOMAL-PROTEIN-SERINE ACETYLTRANSFERASE"/>
    <property type="match status" value="1"/>
</dbReference>
<dbReference type="Proteomes" id="UP000192666">
    <property type="component" value="Unassembled WGS sequence"/>
</dbReference>